<dbReference type="KEGG" id="mmai:sS8_2191"/>
<dbReference type="InterPro" id="IPR007345">
    <property type="entry name" value="Polysacch_pyruvyl_Trfase"/>
</dbReference>
<dbReference type="AlphaFoldDB" id="A0A250KR38"/>
<dbReference type="Proteomes" id="UP000266313">
    <property type="component" value="Chromosome"/>
</dbReference>
<dbReference type="Pfam" id="PF04230">
    <property type="entry name" value="PS_pyruv_trans"/>
    <property type="match status" value="1"/>
</dbReference>
<dbReference type="OrthoDB" id="9799278at2"/>
<proteinExistence type="predicted"/>
<protein>
    <submittedName>
        <fullName evidence="2">3-deoxy-manno-octulosonate cytidylyltransferase</fullName>
    </submittedName>
</protein>
<accession>A0A250KR38</accession>
<dbReference type="EMBL" id="AP017928">
    <property type="protein sequence ID" value="BBA34143.1"/>
    <property type="molecule type" value="Genomic_DNA"/>
</dbReference>
<name>A0A250KR38_9GAMM</name>
<dbReference type="GO" id="GO:0016779">
    <property type="term" value="F:nucleotidyltransferase activity"/>
    <property type="evidence" value="ECO:0007669"/>
    <property type="project" value="UniProtKB-KW"/>
</dbReference>
<evidence type="ECO:0000313" key="2">
    <source>
        <dbReference type="EMBL" id="BBA34143.1"/>
    </source>
</evidence>
<evidence type="ECO:0000259" key="1">
    <source>
        <dbReference type="Pfam" id="PF04230"/>
    </source>
</evidence>
<keyword evidence="2" id="KW-0548">Nucleotidyltransferase</keyword>
<gene>
    <name evidence="2" type="ORF">sS8_2191</name>
</gene>
<keyword evidence="2" id="KW-0808">Transferase</keyword>
<feature type="domain" description="Polysaccharide pyruvyl transferase" evidence="1">
    <location>
        <begin position="18"/>
        <end position="291"/>
    </location>
</feature>
<reference evidence="2 3" key="1">
    <citation type="submission" date="2016-12" db="EMBL/GenBank/DDBJ databases">
        <title>Genome sequencing of Methylocaldum marinum.</title>
        <authorList>
            <person name="Takeuchi M."/>
            <person name="Kamagata Y."/>
            <person name="Hiraoka S."/>
            <person name="Oshima K."/>
            <person name="Hattori M."/>
            <person name="Iwasaki W."/>
        </authorList>
    </citation>
    <scope>NUCLEOTIDE SEQUENCE [LARGE SCALE GENOMIC DNA]</scope>
    <source>
        <strain evidence="2 3">S8</strain>
    </source>
</reference>
<dbReference type="RefSeq" id="WP_119629614.1">
    <property type="nucleotide sequence ID" value="NZ_AP017928.1"/>
</dbReference>
<evidence type="ECO:0000313" key="3">
    <source>
        <dbReference type="Proteomes" id="UP000266313"/>
    </source>
</evidence>
<keyword evidence="3" id="KW-1185">Reference proteome</keyword>
<sequence>MEKPASGTGVLTFHRCINYGSYWQARCLVEGLRSRGYPAVIVDHDSWRIRLAEWMCALRPVLPTPVPGTDYPLYALKLAKFVRTIASFQRSPRFDLDHPKVLDRFERVVVGSDEVWNLAHPWYGGCPLFFGVGIRARLVAYAASFGNYNASNGLDPIWADRLRAFDAISVRDQNSRDIIKNALGFEPELVLDPCLQFMPKPDGGWRGPVRPFVAVYGHNFSEAFGRAVRRWAESRGYLLLSLGYRNDWANRQWITAGPHDFAHAMARAAAVATNFFHGCAFALRYRKPFVCETSPYRATKIQNLMAWVNGQKHLVPPTAPPAAYDACLSEALDPNLLDRIELLRRKSDVYLDLALG</sequence>
<organism evidence="2 3">
    <name type="scientific">Methylocaldum marinum</name>
    <dbReference type="NCBI Taxonomy" id="1432792"/>
    <lineage>
        <taxon>Bacteria</taxon>
        <taxon>Pseudomonadati</taxon>
        <taxon>Pseudomonadota</taxon>
        <taxon>Gammaproteobacteria</taxon>
        <taxon>Methylococcales</taxon>
        <taxon>Methylococcaceae</taxon>
        <taxon>Methylocaldum</taxon>
    </lineage>
</organism>